<accession>A0A9L0T0D6</accession>
<evidence type="ECO:0000256" key="2">
    <source>
        <dbReference type="SAM" id="Coils"/>
    </source>
</evidence>
<keyword evidence="2" id="KW-0175">Coiled coil</keyword>
<keyword evidence="5" id="KW-1185">Reference proteome</keyword>
<proteinExistence type="inferred from homology"/>
<dbReference type="Proteomes" id="UP000002281">
    <property type="component" value="Chromosome 7"/>
</dbReference>
<name>A0A9L0T0D6_HORSE</name>
<dbReference type="Gene3D" id="3.30.70.1820">
    <property type="entry name" value="L1 transposable element, RRM domain"/>
    <property type="match status" value="1"/>
</dbReference>
<reference evidence="4 5" key="1">
    <citation type="journal article" date="2009" name="Science">
        <title>Genome sequence, comparative analysis, and population genetics of the domestic horse.</title>
        <authorList>
            <consortium name="Broad Institute Genome Sequencing Platform"/>
            <consortium name="Broad Institute Whole Genome Assembly Team"/>
            <person name="Wade C.M."/>
            <person name="Giulotto E."/>
            <person name="Sigurdsson S."/>
            <person name="Zoli M."/>
            <person name="Gnerre S."/>
            <person name="Imsland F."/>
            <person name="Lear T.L."/>
            <person name="Adelson D.L."/>
            <person name="Bailey E."/>
            <person name="Bellone R.R."/>
            <person name="Bloecker H."/>
            <person name="Distl O."/>
            <person name="Edgar R.C."/>
            <person name="Garber M."/>
            <person name="Leeb T."/>
            <person name="Mauceli E."/>
            <person name="MacLeod J.N."/>
            <person name="Penedo M.C.T."/>
            <person name="Raison J.M."/>
            <person name="Sharpe T."/>
            <person name="Vogel J."/>
            <person name="Andersson L."/>
            <person name="Antczak D.F."/>
            <person name="Biagi T."/>
            <person name="Binns M.M."/>
            <person name="Chowdhary B.P."/>
            <person name="Coleman S.J."/>
            <person name="Della Valle G."/>
            <person name="Fryc S."/>
            <person name="Guerin G."/>
            <person name="Hasegawa T."/>
            <person name="Hill E.W."/>
            <person name="Jurka J."/>
            <person name="Kiialainen A."/>
            <person name="Lindgren G."/>
            <person name="Liu J."/>
            <person name="Magnani E."/>
            <person name="Mickelson J.R."/>
            <person name="Murray J."/>
            <person name="Nergadze S.G."/>
            <person name="Onofrio R."/>
            <person name="Pedroni S."/>
            <person name="Piras M.F."/>
            <person name="Raudsepp T."/>
            <person name="Rocchi M."/>
            <person name="Roeed K.H."/>
            <person name="Ryder O.A."/>
            <person name="Searle S."/>
            <person name="Skow L."/>
            <person name="Swinburne J.E."/>
            <person name="Syvaenen A.C."/>
            <person name="Tozaki T."/>
            <person name="Valberg S.J."/>
            <person name="Vaudin M."/>
            <person name="White J.R."/>
            <person name="Zody M.C."/>
            <person name="Lander E.S."/>
            <person name="Lindblad-Toh K."/>
        </authorList>
    </citation>
    <scope>NUCLEOTIDE SEQUENCE [LARGE SCALE GENOMIC DNA]</scope>
    <source>
        <strain evidence="4 5">Thoroughbred</strain>
    </source>
</reference>
<reference evidence="4" key="2">
    <citation type="submission" date="2025-05" db="UniProtKB">
        <authorList>
            <consortium name="Ensembl"/>
        </authorList>
    </citation>
    <scope>IDENTIFICATION</scope>
    <source>
        <strain evidence="4">Thoroughbred</strain>
    </source>
</reference>
<dbReference type="AlphaFoldDB" id="A0A9L0T0D6"/>
<dbReference type="Ensembl" id="ENSECAT00000105741.1">
    <property type="protein sequence ID" value="ENSECAP00000072798.1"/>
    <property type="gene ID" value="ENSECAG00000057382.1"/>
</dbReference>
<dbReference type="InterPro" id="IPR043636">
    <property type="entry name" value="L1_RRM_dom"/>
</dbReference>
<evidence type="ECO:0000313" key="4">
    <source>
        <dbReference type="Ensembl" id="ENSECAP00000079985.1"/>
    </source>
</evidence>
<evidence type="ECO:0000259" key="3">
    <source>
        <dbReference type="Pfam" id="PF02994"/>
    </source>
</evidence>
<dbReference type="GO" id="GO:0032197">
    <property type="term" value="P:retrotransposition"/>
    <property type="evidence" value="ECO:0000318"/>
    <property type="project" value="GO_Central"/>
</dbReference>
<dbReference type="InterPro" id="IPR004244">
    <property type="entry name" value="Transposase_22"/>
</dbReference>
<protein>
    <recommendedName>
        <fullName evidence="3">L1 transposable element RRM domain-containing protein</fullName>
    </recommendedName>
</protein>
<organism evidence="4 5">
    <name type="scientific">Equus caballus</name>
    <name type="common">Horse</name>
    <dbReference type="NCBI Taxonomy" id="9796"/>
    <lineage>
        <taxon>Eukaryota</taxon>
        <taxon>Metazoa</taxon>
        <taxon>Chordata</taxon>
        <taxon>Craniata</taxon>
        <taxon>Vertebrata</taxon>
        <taxon>Euteleostomi</taxon>
        <taxon>Mammalia</taxon>
        <taxon>Eutheria</taxon>
        <taxon>Laurasiatheria</taxon>
        <taxon>Perissodactyla</taxon>
        <taxon>Equidae</taxon>
        <taxon>Equus</taxon>
    </lineage>
</organism>
<dbReference type="Ensembl" id="ENSECAT00000093820.1">
    <property type="protein sequence ID" value="ENSECAP00000079985.1"/>
    <property type="gene ID" value="ENSECAG00000057382.1"/>
</dbReference>
<dbReference type="FunFam" id="3.30.70.1820:FF:000002">
    <property type="entry name" value="LINE-1 retrotransposable element ORF1 protein"/>
    <property type="match status" value="1"/>
</dbReference>
<dbReference type="GO" id="GO:0003727">
    <property type="term" value="F:single-stranded RNA binding"/>
    <property type="evidence" value="ECO:0000318"/>
    <property type="project" value="GO_Central"/>
</dbReference>
<dbReference type="PANTHER" id="PTHR11505">
    <property type="entry name" value="L1 TRANSPOSABLE ELEMENT-RELATED"/>
    <property type="match status" value="1"/>
</dbReference>
<evidence type="ECO:0000313" key="5">
    <source>
        <dbReference type="Proteomes" id="UP000002281"/>
    </source>
</evidence>
<dbReference type="GO" id="GO:1990904">
    <property type="term" value="C:ribonucleoprotein complex"/>
    <property type="evidence" value="ECO:0000318"/>
    <property type="project" value="GO_Central"/>
</dbReference>
<dbReference type="Gene3D" id="1.20.5.390">
    <property type="entry name" value="L1 transposable element, trimerization domain"/>
    <property type="match status" value="1"/>
</dbReference>
<dbReference type="GeneTree" id="ENSGT01150000286982"/>
<dbReference type="Pfam" id="PF02994">
    <property type="entry name" value="Transposase_22"/>
    <property type="match status" value="1"/>
</dbReference>
<feature type="domain" description="L1 transposable element RRM" evidence="3">
    <location>
        <begin position="64"/>
        <end position="144"/>
    </location>
</feature>
<comment type="similarity">
    <text evidence="1">Belongs to the transposase 22 family.</text>
</comment>
<evidence type="ECO:0000256" key="1">
    <source>
        <dbReference type="ARBA" id="ARBA00061640"/>
    </source>
</evidence>
<feature type="coiled-coil region" evidence="2">
    <location>
        <begin position="5"/>
        <end position="32"/>
    </location>
</feature>
<sequence>MKDTMEERKQNMDALNAQVDIIEERITIIEDRHVEILHTEEKRELRLKVNEESLREISNSIRNCNVRIIGIQEGEEKQNGAKSLFTETIAENFPNLGKEREICVEETSRSHRFVNVKRPTARHIVVKHIKMNDTEKILRAARQMKMTYKDSLSVFQQISLQKPDKLGEIGITYLKLEKTRIFSQEYLSSKNILQI</sequence>